<dbReference type="EC" id="2.7.4.1" evidence="6 7"/>
<sequence>MLDRDVSWMYFNRRILQEAQRDNVPLLERFTFLGIYSNNLDEFYRVRVSALKRVVEYEEEPHGGQTRATALRELRLVEKLTKVYLQEFEETFERLKTRLKDQHIYLIDETQLSDSQARYIKMVYRNDLNSSTYPLITTQGSRLGDLTDSGIYLAVKLLRTGPRSGKTLRDFALIELPTREFGRFIVLPPERGRTCIMFLDDVVRFCLPFIFAGLHYDSFEAYTFKFTRDAEIELDSGIGVGLVEQIARGVKNRRKGEPVRLVYDKQMPRDMLRHIRTKLRIDRFDTSDAGSRYHNMKDLIGFPSVGRSDLKFPPQPPVLTSPFETYGSALEAVRTKDRFLHYPYHSFSNYIRLLREAALSRDVRSIKTTVYRLAKDSKVVKALICAARHGKEVTVVVELMARFDESSNISWSKKMQDAGIHVLFGVEGLKVHSKLTHISSPKGDIACISTGNFHEGNAKLYTDTTLFTADRRITREVDAVFDFIRHPYRPVVFRQLLVSPQGMRSGMDEMIDTEIAHAQAGRKAYILCKVNHITDDKIIRRLYEASAAGVQLRMLVRGNCSVIPGIPGLSENIEIRGIIDRYLEHSRIFIFCNGGRGRERYFIGSADWMTRNLDHRVEVYAPVHDRAIQAELRRIIEYGLRDNVAARVVDGTGENRLYENDLPPFRSQSELYRFYTEQANEQLTQREHAGK</sequence>
<evidence type="ECO:0000256" key="5">
    <source>
        <dbReference type="ARBA" id="ARBA00022840"/>
    </source>
</evidence>
<dbReference type="PIRSF" id="PIRSF015589">
    <property type="entry name" value="PP_kinase"/>
    <property type="match status" value="1"/>
</dbReference>
<reference evidence="12 13" key="1">
    <citation type="submission" date="2011-08" db="EMBL/GenBank/DDBJ databases">
        <title>The Genome Sequence of Alistipes indistinctus YIT 12060.</title>
        <authorList>
            <consortium name="The Broad Institute Genome Sequencing Platform"/>
            <person name="Earl A."/>
            <person name="Ward D."/>
            <person name="Feldgarden M."/>
            <person name="Gevers D."/>
            <person name="Morotomi M."/>
            <person name="Young S.K."/>
            <person name="Zeng Q."/>
            <person name="Gargeya S."/>
            <person name="Fitzgerald M."/>
            <person name="Haas B."/>
            <person name="Abouelleil A."/>
            <person name="Alvarado L."/>
            <person name="Arachchi H.M."/>
            <person name="Berlin A."/>
            <person name="Brown A."/>
            <person name="Chapman S.B."/>
            <person name="Chen Z."/>
            <person name="Dunbar C."/>
            <person name="Freedman E."/>
            <person name="Gearin G."/>
            <person name="Gellesch M."/>
            <person name="Goldberg J."/>
            <person name="Griggs A."/>
            <person name="Gujja S."/>
            <person name="Heiman D."/>
            <person name="Howarth C."/>
            <person name="Larson L."/>
            <person name="Lui A."/>
            <person name="MacDonald P.J.P."/>
            <person name="Montmayeur A."/>
            <person name="Murphy C."/>
            <person name="Neiman D."/>
            <person name="Pearson M."/>
            <person name="Priest M."/>
            <person name="Roberts A."/>
            <person name="Saif S."/>
            <person name="Shea T."/>
            <person name="Shenoy N."/>
            <person name="Sisk P."/>
            <person name="Stolte C."/>
            <person name="Sykes S."/>
            <person name="Wortman J."/>
            <person name="Nusbaum C."/>
            <person name="Birren B."/>
        </authorList>
    </citation>
    <scope>NUCLEOTIDE SEQUENCE [LARGE SCALE GENOMIC DNA]</scope>
    <source>
        <strain evidence="12 13">YIT 12060</strain>
    </source>
</reference>
<dbReference type="InterPro" id="IPR036832">
    <property type="entry name" value="PPK_N_dom_sf"/>
</dbReference>
<comment type="catalytic activity">
    <reaction evidence="6 7">
        <text>[phosphate](n) + ATP = [phosphate](n+1) + ADP</text>
        <dbReference type="Rhea" id="RHEA:19573"/>
        <dbReference type="Rhea" id="RHEA-COMP:9859"/>
        <dbReference type="Rhea" id="RHEA-COMP:14280"/>
        <dbReference type="ChEBI" id="CHEBI:16838"/>
        <dbReference type="ChEBI" id="CHEBI:30616"/>
        <dbReference type="ChEBI" id="CHEBI:456216"/>
        <dbReference type="EC" id="2.7.4.1"/>
    </reaction>
</comment>
<comment type="PTM">
    <text evidence="6 7">An intermediate of this reaction is the autophosphorylated ppk in which a phosphate is covalently linked to a histidine residue through a N-P bond.</text>
</comment>
<evidence type="ECO:0000313" key="12">
    <source>
        <dbReference type="EMBL" id="EHB91412.1"/>
    </source>
</evidence>
<dbReference type="Pfam" id="PF13090">
    <property type="entry name" value="PP_kinase_C"/>
    <property type="match status" value="1"/>
</dbReference>
<dbReference type="STRING" id="742725.HMPREF9450_01461"/>
<dbReference type="Pfam" id="PF13089">
    <property type="entry name" value="PP_kinase_N"/>
    <property type="match status" value="1"/>
</dbReference>
<feature type="binding site" evidence="6">
    <location>
        <position position="585"/>
    </location>
    <ligand>
        <name>ATP</name>
        <dbReference type="ChEBI" id="CHEBI:30616"/>
    </ligand>
</feature>
<evidence type="ECO:0000313" key="13">
    <source>
        <dbReference type="Proteomes" id="UP000006008"/>
    </source>
</evidence>
<protein>
    <recommendedName>
        <fullName evidence="6 7">Polyphosphate kinase</fullName>
        <ecNumber evidence="6 7">2.7.4.1</ecNumber>
    </recommendedName>
    <alternativeName>
        <fullName evidence="6">ATP-polyphosphate phosphotransferase</fullName>
    </alternativeName>
    <alternativeName>
        <fullName evidence="6">Polyphosphoric acid kinase</fullName>
    </alternativeName>
</protein>
<comment type="caution">
    <text evidence="12">The sequence shown here is derived from an EMBL/GenBank/DDBJ whole genome shotgun (WGS) entry which is preliminary data.</text>
</comment>
<dbReference type="GO" id="GO:0009358">
    <property type="term" value="C:polyphosphate kinase complex"/>
    <property type="evidence" value="ECO:0007669"/>
    <property type="project" value="InterPro"/>
</dbReference>
<keyword evidence="1 6" id="KW-0597">Phosphoprotein</keyword>
<dbReference type="EMBL" id="ADLD01000013">
    <property type="protein sequence ID" value="EHB91412.1"/>
    <property type="molecule type" value="Genomic_DNA"/>
</dbReference>
<gene>
    <name evidence="6" type="primary">ppk</name>
    <name evidence="12" type="ORF">HMPREF9450_01461</name>
</gene>
<feature type="domain" description="Polyphosphate kinase N-terminal" evidence="9">
    <location>
        <begin position="2"/>
        <end position="106"/>
    </location>
</feature>
<keyword evidence="6" id="KW-0479">Metal-binding</keyword>
<dbReference type="eggNOG" id="COG0855">
    <property type="taxonomic scope" value="Bacteria"/>
</dbReference>
<feature type="binding site" evidence="6">
    <location>
        <position position="461"/>
    </location>
    <ligand>
        <name>ATP</name>
        <dbReference type="ChEBI" id="CHEBI:30616"/>
    </ligand>
</feature>
<dbReference type="AlphaFoldDB" id="G5H9Z6"/>
<dbReference type="InterPro" id="IPR025200">
    <property type="entry name" value="PPK_C_dom2"/>
</dbReference>
<dbReference type="GO" id="GO:0005524">
    <property type="term" value="F:ATP binding"/>
    <property type="evidence" value="ECO:0007669"/>
    <property type="project" value="UniProtKB-KW"/>
</dbReference>
<dbReference type="GO" id="GO:0046872">
    <property type="term" value="F:metal ion binding"/>
    <property type="evidence" value="ECO:0007669"/>
    <property type="project" value="UniProtKB-KW"/>
</dbReference>
<dbReference type="GO" id="GO:0008976">
    <property type="term" value="F:polyphosphate kinase activity"/>
    <property type="evidence" value="ECO:0007669"/>
    <property type="project" value="UniProtKB-UniRule"/>
</dbReference>
<dbReference type="Pfam" id="PF17941">
    <property type="entry name" value="PP_kinase_C_1"/>
    <property type="match status" value="1"/>
</dbReference>
<dbReference type="NCBIfam" id="TIGR03705">
    <property type="entry name" value="poly_P_kin"/>
    <property type="match status" value="1"/>
</dbReference>
<dbReference type="InterPro" id="IPR025198">
    <property type="entry name" value="PPK_N_dom"/>
</dbReference>
<dbReference type="Gene3D" id="1.20.58.310">
    <property type="entry name" value="Polyphosphate kinase N-terminal domain"/>
    <property type="match status" value="1"/>
</dbReference>
<feature type="binding site" evidence="6">
    <location>
        <position position="402"/>
    </location>
    <ligand>
        <name>Mg(2+)</name>
        <dbReference type="ChEBI" id="CHEBI:18420"/>
    </ligand>
</feature>
<keyword evidence="5 6" id="KW-0067">ATP-binding</keyword>
<evidence type="ECO:0000256" key="3">
    <source>
        <dbReference type="ARBA" id="ARBA00022741"/>
    </source>
</evidence>
<dbReference type="SUPFAM" id="SSF56024">
    <property type="entry name" value="Phospholipase D/nuclease"/>
    <property type="match status" value="2"/>
</dbReference>
<name>G5H9Z6_9BACT</name>
<evidence type="ECO:0000256" key="4">
    <source>
        <dbReference type="ARBA" id="ARBA00022777"/>
    </source>
</evidence>
<keyword evidence="6" id="KW-0460">Magnesium</keyword>
<proteinExistence type="inferred from homology"/>
<feature type="binding site" evidence="6">
    <location>
        <position position="557"/>
    </location>
    <ligand>
        <name>ATP</name>
        <dbReference type="ChEBI" id="CHEBI:30616"/>
    </ligand>
</feature>
<keyword evidence="4 6" id="KW-0418">Kinase</keyword>
<dbReference type="PANTHER" id="PTHR30218">
    <property type="entry name" value="POLYPHOSPHATE KINASE"/>
    <property type="match status" value="1"/>
</dbReference>
<keyword evidence="13" id="KW-1185">Reference proteome</keyword>
<dbReference type="Proteomes" id="UP000006008">
    <property type="component" value="Unassembled WGS sequence"/>
</dbReference>
<evidence type="ECO:0000256" key="2">
    <source>
        <dbReference type="ARBA" id="ARBA00022679"/>
    </source>
</evidence>
<keyword evidence="3 6" id="KW-0547">Nucleotide-binding</keyword>
<dbReference type="InterPro" id="IPR024953">
    <property type="entry name" value="PP_kinase_middle"/>
</dbReference>
<dbReference type="Gene3D" id="3.30.870.10">
    <property type="entry name" value="Endonuclease Chain A"/>
    <property type="match status" value="2"/>
</dbReference>
<dbReference type="NCBIfam" id="NF003925">
    <property type="entry name" value="PRK05443.3-3"/>
    <property type="match status" value="1"/>
</dbReference>
<dbReference type="SUPFAM" id="SSF143724">
    <property type="entry name" value="PHP14-like"/>
    <property type="match status" value="1"/>
</dbReference>
<dbReference type="InterPro" id="IPR003414">
    <property type="entry name" value="PP_kinase"/>
</dbReference>
<dbReference type="HAMAP" id="MF_00347">
    <property type="entry name" value="Polyphosphate_kinase"/>
    <property type="match status" value="1"/>
</dbReference>
<organism evidence="12 13">
    <name type="scientific">Alistipes indistinctus YIT 12060</name>
    <dbReference type="NCBI Taxonomy" id="742725"/>
    <lineage>
        <taxon>Bacteria</taxon>
        <taxon>Pseudomonadati</taxon>
        <taxon>Bacteroidota</taxon>
        <taxon>Bacteroidia</taxon>
        <taxon>Bacteroidales</taxon>
        <taxon>Rikenellaceae</taxon>
        <taxon>Alistipes</taxon>
    </lineage>
</organism>
<evidence type="ECO:0000259" key="10">
    <source>
        <dbReference type="Pfam" id="PF13090"/>
    </source>
</evidence>
<dbReference type="Pfam" id="PF02503">
    <property type="entry name" value="PP_kinase"/>
    <property type="match status" value="1"/>
</dbReference>
<dbReference type="InterPro" id="IPR036830">
    <property type="entry name" value="PP_kinase_middle_dom_sf"/>
</dbReference>
<comment type="cofactor">
    <cofactor evidence="6">
        <name>Mg(2+)</name>
        <dbReference type="ChEBI" id="CHEBI:18420"/>
    </cofactor>
</comment>
<keyword evidence="2 6" id="KW-0808">Transferase</keyword>
<accession>G5H9Z6</accession>
<feature type="binding site" evidence="6">
    <location>
        <position position="39"/>
    </location>
    <ligand>
        <name>ATP</name>
        <dbReference type="ChEBI" id="CHEBI:30616"/>
    </ligand>
</feature>
<feature type="domain" description="Polyphosphate kinase middle" evidence="8">
    <location>
        <begin position="116"/>
        <end position="302"/>
    </location>
</feature>
<evidence type="ECO:0000256" key="7">
    <source>
        <dbReference type="RuleBase" id="RU003800"/>
    </source>
</evidence>
<dbReference type="PATRIC" id="fig|742725.3.peg.1548"/>
<feature type="binding site" evidence="6">
    <location>
        <position position="372"/>
    </location>
    <ligand>
        <name>Mg(2+)</name>
        <dbReference type="ChEBI" id="CHEBI:18420"/>
    </ligand>
</feature>
<feature type="domain" description="Polyphosphate kinase C-terminal" evidence="11">
    <location>
        <begin position="329"/>
        <end position="488"/>
    </location>
</feature>
<dbReference type="SUPFAM" id="SSF140356">
    <property type="entry name" value="PPK N-terminal domain-like"/>
    <property type="match status" value="1"/>
</dbReference>
<dbReference type="HOGENOM" id="CLU_009678_6_1_10"/>
<evidence type="ECO:0000259" key="9">
    <source>
        <dbReference type="Pfam" id="PF13089"/>
    </source>
</evidence>
<dbReference type="Gene3D" id="3.30.1840.10">
    <property type="entry name" value="Polyphosphate kinase middle domain"/>
    <property type="match status" value="1"/>
</dbReference>
<comment type="function">
    <text evidence="6 7">Catalyzes the reversible transfer of the terminal phosphate of ATP to form a long-chain polyphosphate (polyP).</text>
</comment>
<evidence type="ECO:0000259" key="11">
    <source>
        <dbReference type="Pfam" id="PF17941"/>
    </source>
</evidence>
<feature type="active site" description="Phosphohistidine intermediate" evidence="6">
    <location>
        <position position="432"/>
    </location>
</feature>
<comment type="similarity">
    <text evidence="6 7">Belongs to the polyphosphate kinase 1 (PPK1) family.</text>
</comment>
<dbReference type="NCBIfam" id="NF003917">
    <property type="entry name" value="PRK05443.1-1"/>
    <property type="match status" value="1"/>
</dbReference>
<evidence type="ECO:0000259" key="8">
    <source>
        <dbReference type="Pfam" id="PF02503"/>
    </source>
</evidence>
<evidence type="ECO:0000256" key="1">
    <source>
        <dbReference type="ARBA" id="ARBA00022553"/>
    </source>
</evidence>
<dbReference type="InterPro" id="IPR041108">
    <property type="entry name" value="PP_kinase_C_1"/>
</dbReference>
<dbReference type="PANTHER" id="PTHR30218:SF0">
    <property type="entry name" value="POLYPHOSPHATE KINASE"/>
    <property type="match status" value="1"/>
</dbReference>
<feature type="domain" description="Polyphosphate kinase C-terminal" evidence="10">
    <location>
        <begin position="496"/>
        <end position="668"/>
    </location>
</feature>
<evidence type="ECO:0000256" key="6">
    <source>
        <dbReference type="HAMAP-Rule" id="MF_00347"/>
    </source>
</evidence>
<dbReference type="GO" id="GO:0006799">
    <property type="term" value="P:polyphosphate biosynthetic process"/>
    <property type="evidence" value="ECO:0007669"/>
    <property type="project" value="UniProtKB-UniRule"/>
</dbReference>